<feature type="chain" id="PRO_5040961240" description="Secreted protein" evidence="1">
    <location>
        <begin position="30"/>
        <end position="157"/>
    </location>
</feature>
<evidence type="ECO:0008006" key="4">
    <source>
        <dbReference type="Google" id="ProtNLM"/>
    </source>
</evidence>
<dbReference type="Proteomes" id="UP001165079">
    <property type="component" value="Unassembled WGS sequence"/>
</dbReference>
<dbReference type="RefSeq" id="WP_285662601.1">
    <property type="nucleotide sequence ID" value="NZ_BSTX01000001.1"/>
</dbReference>
<evidence type="ECO:0000313" key="3">
    <source>
        <dbReference type="Proteomes" id="UP001165079"/>
    </source>
</evidence>
<feature type="signal peptide" evidence="1">
    <location>
        <begin position="1"/>
        <end position="29"/>
    </location>
</feature>
<protein>
    <recommendedName>
        <fullName evidence="4">Secreted protein</fullName>
    </recommendedName>
</protein>
<gene>
    <name evidence="2" type="ORF">Afil01_23070</name>
</gene>
<dbReference type="EMBL" id="BSTX01000001">
    <property type="protein sequence ID" value="GLZ77500.1"/>
    <property type="molecule type" value="Genomic_DNA"/>
</dbReference>
<reference evidence="2" key="1">
    <citation type="submission" date="2023-03" db="EMBL/GenBank/DDBJ databases">
        <title>Actinorhabdospora filicis NBRC 111898.</title>
        <authorList>
            <person name="Ichikawa N."/>
            <person name="Sato H."/>
            <person name="Tonouchi N."/>
        </authorList>
    </citation>
    <scope>NUCLEOTIDE SEQUENCE</scope>
    <source>
        <strain evidence="2">NBRC 111898</strain>
    </source>
</reference>
<evidence type="ECO:0000313" key="2">
    <source>
        <dbReference type="EMBL" id="GLZ77500.1"/>
    </source>
</evidence>
<organism evidence="2 3">
    <name type="scientific">Actinorhabdospora filicis</name>
    <dbReference type="NCBI Taxonomy" id="1785913"/>
    <lineage>
        <taxon>Bacteria</taxon>
        <taxon>Bacillati</taxon>
        <taxon>Actinomycetota</taxon>
        <taxon>Actinomycetes</taxon>
        <taxon>Micromonosporales</taxon>
        <taxon>Micromonosporaceae</taxon>
        <taxon>Actinorhabdospora</taxon>
    </lineage>
</organism>
<name>A0A9W6SI18_9ACTN</name>
<proteinExistence type="predicted"/>
<accession>A0A9W6SI18</accession>
<keyword evidence="3" id="KW-1185">Reference proteome</keyword>
<keyword evidence="1" id="KW-0732">Signal</keyword>
<sequence length="157" mass="16331">MLRRRVLQVTAAIGLVVAALLGTGSAANASPGSFKALTIHANGAGAVADQAVGGITWYNRSVALTSVKFWVHAGECGSLELSGMDSAGYIKDQREYTGLCGNRTSGKWYTIGDVVLDGSDVPGGLRDVMIYVWDDTHKGSGYTTCARAAASCVIRAS</sequence>
<evidence type="ECO:0000256" key="1">
    <source>
        <dbReference type="SAM" id="SignalP"/>
    </source>
</evidence>
<comment type="caution">
    <text evidence="2">The sequence shown here is derived from an EMBL/GenBank/DDBJ whole genome shotgun (WGS) entry which is preliminary data.</text>
</comment>
<dbReference type="AlphaFoldDB" id="A0A9W6SI18"/>